<dbReference type="Proteomes" id="UP000075391">
    <property type="component" value="Unassembled WGS sequence"/>
</dbReference>
<sequence>MAAENGEKTEKATQARREEFRKKGNVAHTKELASAALLLAAAGGVYVLGRFFFKNFYELFQYSFGQDMVVLVREGKFTEAFRFNGEKALILIAPVAGIAGLIGAVSSLAQVGFLRVEDALSPNFEKVNPVEGFKRVFSLRAVVEAVKSILKMGAVGLVLYFLLRGEVRQIPYMLTFSVEQILMYLGSIVVKLLGGVGGVMLVIALADYFYQRWDLEKKMMMTKQEVKEEHKQREGDPMIKSRIRRIQREMASKRMMAEIPKADVVITNPTHIAVVLKYTDNLPAPQIVAMGADHVAEKIKEIARENNIPIVENKPLARTIFKTLKIGQVIPRELFVAVAEVLSYVYRLRRKKR</sequence>
<feature type="transmembrane region" description="Helical" evidence="13">
    <location>
        <begin position="181"/>
        <end position="210"/>
    </location>
</feature>
<keyword evidence="6 13" id="KW-0812">Transmembrane</keyword>
<protein>
    <recommendedName>
        <fullName evidence="3 13">Flagellar biosynthetic protein FlhB</fullName>
    </recommendedName>
</protein>
<gene>
    <name evidence="13" type="primary">flhB</name>
    <name evidence="14" type="ORF">AZI85_17310</name>
</gene>
<dbReference type="PANTHER" id="PTHR30531">
    <property type="entry name" value="FLAGELLAR BIOSYNTHETIC PROTEIN FLHB"/>
    <property type="match status" value="1"/>
</dbReference>
<dbReference type="Pfam" id="PF01312">
    <property type="entry name" value="Bac_export_2"/>
    <property type="match status" value="1"/>
</dbReference>
<dbReference type="NCBIfam" id="TIGR00328">
    <property type="entry name" value="flhB"/>
    <property type="match status" value="1"/>
</dbReference>
<comment type="function">
    <text evidence="12 13">Required for formation of the rod structure in the basal body of the flagellar apparatus. Together with FliI and FliH, may constitute the export apparatus of flagellin.</text>
</comment>
<evidence type="ECO:0000256" key="7">
    <source>
        <dbReference type="ARBA" id="ARBA00022795"/>
    </source>
</evidence>
<dbReference type="GO" id="GO:0005886">
    <property type="term" value="C:plasma membrane"/>
    <property type="evidence" value="ECO:0007669"/>
    <property type="project" value="UniProtKB-SubCell"/>
</dbReference>
<evidence type="ECO:0000256" key="8">
    <source>
        <dbReference type="ARBA" id="ARBA00022927"/>
    </source>
</evidence>
<keyword evidence="11 13" id="KW-1006">Bacterial flagellum protein export</keyword>
<evidence type="ECO:0000256" key="13">
    <source>
        <dbReference type="RuleBase" id="RU364091"/>
    </source>
</evidence>
<dbReference type="InterPro" id="IPR029025">
    <property type="entry name" value="T3SS_substrate_exporter_C"/>
</dbReference>
<keyword evidence="9 13" id="KW-1133">Transmembrane helix</keyword>
<keyword evidence="4 13" id="KW-0813">Transport</keyword>
<evidence type="ECO:0000256" key="11">
    <source>
        <dbReference type="ARBA" id="ARBA00023225"/>
    </source>
</evidence>
<keyword evidence="14" id="KW-0969">Cilium</keyword>
<dbReference type="EMBL" id="LUKF01000009">
    <property type="protein sequence ID" value="KYG67568.1"/>
    <property type="molecule type" value="Genomic_DNA"/>
</dbReference>
<dbReference type="Gene3D" id="6.10.250.2080">
    <property type="match status" value="1"/>
</dbReference>
<feature type="transmembrane region" description="Helical" evidence="13">
    <location>
        <begin position="32"/>
        <end position="53"/>
    </location>
</feature>
<reference evidence="14 15" key="1">
    <citation type="submission" date="2016-03" db="EMBL/GenBank/DDBJ databases">
        <authorList>
            <person name="Ploux O."/>
        </authorList>
    </citation>
    <scope>NUCLEOTIDE SEQUENCE [LARGE SCALE GENOMIC DNA]</scope>
    <source>
        <strain evidence="14 15">BER2</strain>
    </source>
</reference>
<dbReference type="GO" id="GO:0009306">
    <property type="term" value="P:protein secretion"/>
    <property type="evidence" value="ECO:0007669"/>
    <property type="project" value="InterPro"/>
</dbReference>
<keyword evidence="7 13" id="KW-1005">Bacterial flagellum biogenesis</keyword>
<proteinExistence type="inferred from homology"/>
<dbReference type="AlphaFoldDB" id="A0A150WTB1"/>
<evidence type="ECO:0000256" key="1">
    <source>
        <dbReference type="ARBA" id="ARBA00004651"/>
    </source>
</evidence>
<evidence type="ECO:0000313" key="15">
    <source>
        <dbReference type="Proteomes" id="UP000075391"/>
    </source>
</evidence>
<evidence type="ECO:0000313" key="14">
    <source>
        <dbReference type="EMBL" id="KYG67568.1"/>
    </source>
</evidence>
<dbReference type="GO" id="GO:0044780">
    <property type="term" value="P:bacterial-type flagellum assembly"/>
    <property type="evidence" value="ECO:0007669"/>
    <property type="project" value="InterPro"/>
</dbReference>
<keyword evidence="5 13" id="KW-1003">Cell membrane</keyword>
<name>A0A150WTB1_BDEBC</name>
<accession>A0A150WTB1</accession>
<evidence type="ECO:0000256" key="6">
    <source>
        <dbReference type="ARBA" id="ARBA00022692"/>
    </source>
</evidence>
<dbReference type="PRINTS" id="PR00950">
    <property type="entry name" value="TYPE3IMSPROT"/>
</dbReference>
<comment type="subcellular location">
    <subcellularLocation>
        <location evidence="1">Cell membrane</location>
        <topology evidence="1">Multi-pass membrane protein</topology>
    </subcellularLocation>
</comment>
<evidence type="ECO:0000256" key="9">
    <source>
        <dbReference type="ARBA" id="ARBA00022989"/>
    </source>
</evidence>
<organism evidence="14 15">
    <name type="scientific">Bdellovibrio bacteriovorus</name>
    <dbReference type="NCBI Taxonomy" id="959"/>
    <lineage>
        <taxon>Bacteria</taxon>
        <taxon>Pseudomonadati</taxon>
        <taxon>Bdellovibrionota</taxon>
        <taxon>Bdellovibrionia</taxon>
        <taxon>Bdellovibrionales</taxon>
        <taxon>Pseudobdellovibrionaceae</taxon>
        <taxon>Bdellovibrio</taxon>
    </lineage>
</organism>
<evidence type="ECO:0000256" key="10">
    <source>
        <dbReference type="ARBA" id="ARBA00023136"/>
    </source>
</evidence>
<comment type="similarity">
    <text evidence="2 13">Belongs to the type III secretion exporter family.</text>
</comment>
<dbReference type="Gene3D" id="3.40.1690.10">
    <property type="entry name" value="secretion proteins EscU"/>
    <property type="match status" value="1"/>
</dbReference>
<dbReference type="PANTHER" id="PTHR30531:SF12">
    <property type="entry name" value="FLAGELLAR BIOSYNTHETIC PROTEIN FLHB"/>
    <property type="match status" value="1"/>
</dbReference>
<evidence type="ECO:0000256" key="4">
    <source>
        <dbReference type="ARBA" id="ARBA00022448"/>
    </source>
</evidence>
<keyword evidence="14" id="KW-0282">Flagellum</keyword>
<dbReference type="InterPro" id="IPR006136">
    <property type="entry name" value="FlhB"/>
</dbReference>
<feature type="transmembrane region" description="Helical" evidence="13">
    <location>
        <begin position="88"/>
        <end position="116"/>
    </location>
</feature>
<keyword evidence="10 13" id="KW-0472">Membrane</keyword>
<keyword evidence="14" id="KW-0966">Cell projection</keyword>
<evidence type="ECO:0000256" key="3">
    <source>
        <dbReference type="ARBA" id="ARBA00021622"/>
    </source>
</evidence>
<dbReference type="OrthoDB" id="5289470at2"/>
<comment type="caution">
    <text evidence="14">The sequence shown here is derived from an EMBL/GenBank/DDBJ whole genome shotgun (WGS) entry which is preliminary data.</text>
</comment>
<dbReference type="InterPro" id="IPR006135">
    <property type="entry name" value="T3SS_substrate_exporter"/>
</dbReference>
<evidence type="ECO:0000256" key="12">
    <source>
        <dbReference type="ARBA" id="ARBA00025078"/>
    </source>
</evidence>
<dbReference type="SUPFAM" id="SSF160544">
    <property type="entry name" value="EscU C-terminal domain-like"/>
    <property type="match status" value="1"/>
</dbReference>
<keyword evidence="8 13" id="KW-0653">Protein transport</keyword>
<evidence type="ECO:0000256" key="5">
    <source>
        <dbReference type="ARBA" id="ARBA00022475"/>
    </source>
</evidence>
<feature type="transmembrane region" description="Helical" evidence="13">
    <location>
        <begin position="137"/>
        <end position="161"/>
    </location>
</feature>
<evidence type="ECO:0000256" key="2">
    <source>
        <dbReference type="ARBA" id="ARBA00010690"/>
    </source>
</evidence>
<dbReference type="RefSeq" id="WP_063243349.1">
    <property type="nucleotide sequence ID" value="NZ_CP168967.1"/>
</dbReference>